<keyword evidence="2" id="KW-1185">Reference proteome</keyword>
<proteinExistence type="predicted"/>
<sequence length="941" mass="110395">MDIKPKLEPRDVELNENIAVTQGNKRKGDDNNFQQNRLTKTQKRKLKKMNKQQQNQQQGNVQQQRHLPQKIEELNENVGAVNPVKKQKKKGKNKNNYQKLTTNKDLKQKLKRMEKRQQRKLQRAMAEARQKENEQAQSTGSGDYSNIPIRRKEQIANDKDWKKWKDQKEKKMKEKKKKQQQTQKPKKQVKFNVANDETTDNNNETSDKPKTRKQKKLEAQQDLRDERIKTLRNSIKELLKFRQLFKNDETILVKNVEYQQLCTLIASIIPALLQPRKFNRLNMLRYDNGILNEIVKQAALLEPQLFTRASVFNFNKIEENDKERKNLQLQLRVLWALSASVCIFGYVSINKRSKDECMSEVEELCLMAEDLKQHPETFNCSALVDLLISWQMSFNAKYKVLPDLAMFVFVMRLNGNNIQQIMEALCNDEASNSAEENDEEGDEDTDFEIDEESSDEDEEEIEGDDDENEKQSRKEIKKEIVEVDENGISKKNESKENKKVKKEKVDDNDKLNPEQVEEIRKALGDACFGQDDLTDGSDDWNLDDERLFALDDELIETFRKRSSLKQNLQKLKEFRRRLVDMLTICFTVAKLELALVCFLVNPAWLSTIAMLCERKDTSQEIVDSMAKIEKPLIRRKKECNYDKKQLAIFLRALIAPFQKGDNDVRLYSRHNQKLVFGAIRVLVCLSSDNSASRFSPEVYQFVTDLWAFCDNNIADEQNYYNDKEFVRKLLLQIFNNFRQYFNDWFLPLSNDAINNEFSFTKRLTSLHLLTYLINGNNLKNVLPSLVEKFVEFFGTNNKNNNCEDDEEVKPPKKKKIKKEIEDNNQQQQEAIPQTNKIKTLYLVKFVQVFGRIVEILKEKQEKKLIFGKLYNGGINDLEVAVERTVGDEGIKILQRKIAYNDIYWTNDNNTKLPHLDRPLPSYLSSYLKKIMEMLKKDIRTV</sequence>
<accession>A0ACB0ZL17</accession>
<dbReference type="EMBL" id="CAVMJV010000039">
    <property type="protein sequence ID" value="CAK5079625.1"/>
    <property type="molecule type" value="Genomic_DNA"/>
</dbReference>
<reference evidence="1" key="1">
    <citation type="submission" date="2023-11" db="EMBL/GenBank/DDBJ databases">
        <authorList>
            <person name="Poullet M."/>
        </authorList>
    </citation>
    <scope>NUCLEOTIDE SEQUENCE</scope>
    <source>
        <strain evidence="1">E1834</strain>
    </source>
</reference>
<dbReference type="Proteomes" id="UP001497535">
    <property type="component" value="Unassembled WGS sequence"/>
</dbReference>
<gene>
    <name evidence="1" type="ORF">MENTE1834_LOCUS26751</name>
</gene>
<name>A0ACB0ZL17_MELEN</name>
<comment type="caution">
    <text evidence="1">The sequence shown here is derived from an EMBL/GenBank/DDBJ whole genome shotgun (WGS) entry which is preliminary data.</text>
</comment>
<evidence type="ECO:0000313" key="2">
    <source>
        <dbReference type="Proteomes" id="UP001497535"/>
    </source>
</evidence>
<organism evidence="1 2">
    <name type="scientific">Meloidogyne enterolobii</name>
    <name type="common">Root-knot nematode worm</name>
    <name type="synonym">Meloidogyne mayaguensis</name>
    <dbReference type="NCBI Taxonomy" id="390850"/>
    <lineage>
        <taxon>Eukaryota</taxon>
        <taxon>Metazoa</taxon>
        <taxon>Ecdysozoa</taxon>
        <taxon>Nematoda</taxon>
        <taxon>Chromadorea</taxon>
        <taxon>Rhabditida</taxon>
        <taxon>Tylenchina</taxon>
        <taxon>Tylenchomorpha</taxon>
        <taxon>Tylenchoidea</taxon>
        <taxon>Meloidogynidae</taxon>
        <taxon>Meloidogyninae</taxon>
        <taxon>Meloidogyne</taxon>
    </lineage>
</organism>
<evidence type="ECO:0000313" key="1">
    <source>
        <dbReference type="EMBL" id="CAK5079625.1"/>
    </source>
</evidence>
<protein>
    <submittedName>
        <fullName evidence="1">Uncharacterized protein</fullName>
    </submittedName>
</protein>